<evidence type="ECO:0000313" key="12">
    <source>
        <dbReference type="EMBL" id="KLN61606.1"/>
    </source>
</evidence>
<dbReference type="PANTHER" id="PTHR45436">
    <property type="entry name" value="SENSOR HISTIDINE KINASE YKOH"/>
    <property type="match status" value="1"/>
</dbReference>
<evidence type="ECO:0000256" key="5">
    <source>
        <dbReference type="ARBA" id="ARBA00022679"/>
    </source>
</evidence>
<dbReference type="EC" id="2.7.13.3" evidence="3"/>
<dbReference type="SUPFAM" id="SSF47384">
    <property type="entry name" value="Homodimeric domain of signal transducing histidine kinase"/>
    <property type="match status" value="1"/>
</dbReference>
<dbReference type="InterPro" id="IPR003594">
    <property type="entry name" value="HATPase_dom"/>
</dbReference>
<evidence type="ECO:0000313" key="13">
    <source>
        <dbReference type="Proteomes" id="UP000035444"/>
    </source>
</evidence>
<keyword evidence="5" id="KW-0808">Transferase</keyword>
<dbReference type="InterPro" id="IPR003661">
    <property type="entry name" value="HisK_dim/P_dom"/>
</dbReference>
<dbReference type="STRING" id="1489064.WH96_04475"/>
<feature type="domain" description="Histidine kinase" evidence="11">
    <location>
        <begin position="233"/>
        <end position="462"/>
    </location>
</feature>
<dbReference type="Pfam" id="PF02518">
    <property type="entry name" value="HATPase_c"/>
    <property type="match status" value="1"/>
</dbReference>
<keyword evidence="8 10" id="KW-1133">Transmembrane helix</keyword>
<comment type="subcellular location">
    <subcellularLocation>
        <location evidence="2">Membrane</location>
    </subcellularLocation>
</comment>
<dbReference type="GO" id="GO:0000155">
    <property type="term" value="F:phosphorelay sensor kinase activity"/>
    <property type="evidence" value="ECO:0007669"/>
    <property type="project" value="InterPro"/>
</dbReference>
<dbReference type="InterPro" id="IPR050428">
    <property type="entry name" value="TCS_sensor_his_kinase"/>
</dbReference>
<evidence type="ECO:0000256" key="1">
    <source>
        <dbReference type="ARBA" id="ARBA00000085"/>
    </source>
</evidence>
<evidence type="ECO:0000256" key="7">
    <source>
        <dbReference type="ARBA" id="ARBA00022777"/>
    </source>
</evidence>
<dbReference type="GO" id="GO:0016020">
    <property type="term" value="C:membrane"/>
    <property type="evidence" value="ECO:0007669"/>
    <property type="project" value="UniProtKB-SubCell"/>
</dbReference>
<proteinExistence type="predicted"/>
<keyword evidence="13" id="KW-1185">Reference proteome</keyword>
<dbReference type="Proteomes" id="UP000035444">
    <property type="component" value="Unassembled WGS sequence"/>
</dbReference>
<evidence type="ECO:0000256" key="6">
    <source>
        <dbReference type="ARBA" id="ARBA00022692"/>
    </source>
</evidence>
<keyword evidence="9 10" id="KW-0472">Membrane</keyword>
<evidence type="ECO:0000259" key="11">
    <source>
        <dbReference type="PROSITE" id="PS50109"/>
    </source>
</evidence>
<dbReference type="SMART" id="SM00387">
    <property type="entry name" value="HATPase_c"/>
    <property type="match status" value="1"/>
</dbReference>
<dbReference type="Gene3D" id="3.30.565.10">
    <property type="entry name" value="Histidine kinase-like ATPase, C-terminal domain"/>
    <property type="match status" value="1"/>
</dbReference>
<dbReference type="EMBL" id="LAQL01000003">
    <property type="protein sequence ID" value="KLN61606.1"/>
    <property type="molecule type" value="Genomic_DNA"/>
</dbReference>
<dbReference type="AlphaFoldDB" id="A0A0H2MHE7"/>
<dbReference type="CDD" id="cd00075">
    <property type="entry name" value="HATPase"/>
    <property type="match status" value="1"/>
</dbReference>
<dbReference type="Pfam" id="PF00512">
    <property type="entry name" value="HisKA"/>
    <property type="match status" value="1"/>
</dbReference>
<evidence type="ECO:0000256" key="10">
    <source>
        <dbReference type="SAM" id="Phobius"/>
    </source>
</evidence>
<keyword evidence="4" id="KW-0597">Phosphoprotein</keyword>
<dbReference type="InterPro" id="IPR005467">
    <property type="entry name" value="His_kinase_dom"/>
</dbReference>
<dbReference type="SMART" id="SM00388">
    <property type="entry name" value="HisKA"/>
    <property type="match status" value="1"/>
</dbReference>
<reference evidence="12 13" key="1">
    <citation type="submission" date="2015-03" db="EMBL/GenBank/DDBJ databases">
        <title>Genome Sequence of Kiloniella spongiae MEBiC09566, isolated from a marine sponge.</title>
        <authorList>
            <person name="Shao Z."/>
            <person name="Wang L."/>
            <person name="Li X."/>
        </authorList>
    </citation>
    <scope>NUCLEOTIDE SEQUENCE [LARGE SCALE GENOMIC DNA]</scope>
    <source>
        <strain evidence="12 13">MEBiC09566</strain>
    </source>
</reference>
<gene>
    <name evidence="12" type="ORF">WH96_04475</name>
</gene>
<comment type="caution">
    <text evidence="12">The sequence shown here is derived from an EMBL/GenBank/DDBJ whole genome shotgun (WGS) entry which is preliminary data.</text>
</comment>
<sequence length="465" mass="51406">MSIYLATGWIIATVLIGFASSQYFNEAQRGQITHLAHRILAFESAYNKTENSIKQTHSQLTQTTSDIGIADYFIVIIKNGQIHYTTINLADDELLALPMEGQLKYQAKNHPWGVIDNNWALYGVYNQEQNIKVIVGTWQGEVFLGILITTAFVFSIGLIVGVISLLVARRTVKQVVEPMEHAATIVRARKHNQLSPIELGSDLYEIREIEDALNNLIARMDQTIRREQNFIANAAHELRTPLTAVRTQAEAINPKTIPEEVKKQISGMLAATERATRLISQLLQLARSESVTLRANEGELTDLVDFTRTVISDFVPRIYEGGGEIELISPDNLNQTINRALIHSLLGNLIENAIKYSGKYVSKDASDDTKANISKLISVELGHTEQGKVFISVEDNGDGMSKSDFKASFAKFDRLGKKSGSGAGLGLSIVKQIAQRQNLILDQQPATRLGGHKIVVIFNSPSGIK</sequence>
<evidence type="ECO:0000256" key="8">
    <source>
        <dbReference type="ARBA" id="ARBA00022989"/>
    </source>
</evidence>
<evidence type="ECO:0000256" key="4">
    <source>
        <dbReference type="ARBA" id="ARBA00022553"/>
    </source>
</evidence>
<evidence type="ECO:0000256" key="3">
    <source>
        <dbReference type="ARBA" id="ARBA00012438"/>
    </source>
</evidence>
<evidence type="ECO:0000256" key="2">
    <source>
        <dbReference type="ARBA" id="ARBA00004370"/>
    </source>
</evidence>
<evidence type="ECO:0000256" key="9">
    <source>
        <dbReference type="ARBA" id="ARBA00023136"/>
    </source>
</evidence>
<dbReference type="Gene3D" id="1.10.287.130">
    <property type="match status" value="1"/>
</dbReference>
<comment type="catalytic activity">
    <reaction evidence="1">
        <text>ATP + protein L-histidine = ADP + protein N-phospho-L-histidine.</text>
        <dbReference type="EC" id="2.7.13.3"/>
    </reaction>
</comment>
<dbReference type="CDD" id="cd00082">
    <property type="entry name" value="HisKA"/>
    <property type="match status" value="1"/>
</dbReference>
<protein>
    <recommendedName>
        <fullName evidence="3">histidine kinase</fullName>
        <ecNumber evidence="3">2.7.13.3</ecNumber>
    </recommendedName>
</protein>
<dbReference type="InterPro" id="IPR036890">
    <property type="entry name" value="HATPase_C_sf"/>
</dbReference>
<accession>A0A0H2MHE7</accession>
<organism evidence="12 13">
    <name type="scientific">Kiloniella spongiae</name>
    <dbReference type="NCBI Taxonomy" id="1489064"/>
    <lineage>
        <taxon>Bacteria</taxon>
        <taxon>Pseudomonadati</taxon>
        <taxon>Pseudomonadota</taxon>
        <taxon>Alphaproteobacteria</taxon>
        <taxon>Rhodospirillales</taxon>
        <taxon>Kiloniellaceae</taxon>
        <taxon>Kiloniella</taxon>
    </lineage>
</organism>
<dbReference type="PANTHER" id="PTHR45436:SF5">
    <property type="entry name" value="SENSOR HISTIDINE KINASE TRCS"/>
    <property type="match status" value="1"/>
</dbReference>
<keyword evidence="7" id="KW-0418">Kinase</keyword>
<name>A0A0H2MHE7_9PROT</name>
<dbReference type="InterPro" id="IPR036097">
    <property type="entry name" value="HisK_dim/P_sf"/>
</dbReference>
<keyword evidence="6 10" id="KW-0812">Transmembrane</keyword>
<dbReference type="PROSITE" id="PS50109">
    <property type="entry name" value="HIS_KIN"/>
    <property type="match status" value="1"/>
</dbReference>
<feature type="transmembrane region" description="Helical" evidence="10">
    <location>
        <begin position="142"/>
        <end position="168"/>
    </location>
</feature>
<dbReference type="SUPFAM" id="SSF55874">
    <property type="entry name" value="ATPase domain of HSP90 chaperone/DNA topoisomerase II/histidine kinase"/>
    <property type="match status" value="1"/>
</dbReference>
<dbReference type="PRINTS" id="PR00344">
    <property type="entry name" value="BCTRLSENSOR"/>
</dbReference>
<dbReference type="InterPro" id="IPR004358">
    <property type="entry name" value="Sig_transdc_His_kin-like_C"/>
</dbReference>